<proteinExistence type="predicted"/>
<sequence>MARPAAGPGARRGGPPGALTAGAPIGDALLQDWRHAYAIGRLLRMRVRWRRPVPAGVTVAGAAALVWVARARAALVRAALIRVATLVEDGVRVLQIALLRLFRRSTAPLLIPFVGHGSPQRVELGARAVFGRPEARARTVPVPDDGVLAPVREPGQAPARRSRRSTLRTSLARFLSVEVADAAVTARTPGATATGRSDRDGYVDVVLTDPGLSPGWHDVELSLADGTTVHTPVLVVSPDVSLGLVSDVDDTILETGLTRGLEFLRITLLTEVTDRAPLPGAAALYRALVCRSGEAGLPVFYLSTSPWNLHEMLLEFIALRGFPFGPLLLTDWGPGRGNLFRIGSREHKSGLIRRILAEHPGMALLLVGDTGQLDPEIYAAAAHEHPGRIRAIYVRRTGALNPRRATEVDTLAAATTAAGVPMLVVDDSVQIAEHAASLGLLDPAQVDDVRRETHPNRPPRVPWTVDVARSGSRIAHRLGRLDDDLSDRRSPL</sequence>
<dbReference type="RefSeq" id="WP_311556169.1">
    <property type="nucleotide sequence ID" value="NZ_JAVREJ010000006.1"/>
</dbReference>
<dbReference type="Pfam" id="PF09949">
    <property type="entry name" value="APP1_cat"/>
    <property type="match status" value="1"/>
</dbReference>
<dbReference type="PANTHER" id="PTHR28208">
    <property type="entry name" value="PHOSPHATIDATE PHOSPHATASE APP1"/>
    <property type="match status" value="1"/>
</dbReference>
<feature type="region of interest" description="Disordered" evidence="1">
    <location>
        <begin position="141"/>
        <end position="163"/>
    </location>
</feature>
<evidence type="ECO:0000313" key="4">
    <source>
        <dbReference type="Proteomes" id="UP001183202"/>
    </source>
</evidence>
<evidence type="ECO:0000259" key="2">
    <source>
        <dbReference type="Pfam" id="PF09949"/>
    </source>
</evidence>
<name>A0ABU2NA35_9PSEU</name>
<organism evidence="3 4">
    <name type="scientific">Pseudonocardia charpentierae</name>
    <dbReference type="NCBI Taxonomy" id="3075545"/>
    <lineage>
        <taxon>Bacteria</taxon>
        <taxon>Bacillati</taxon>
        <taxon>Actinomycetota</taxon>
        <taxon>Actinomycetes</taxon>
        <taxon>Pseudonocardiales</taxon>
        <taxon>Pseudonocardiaceae</taxon>
        <taxon>Pseudonocardia</taxon>
    </lineage>
</organism>
<gene>
    <name evidence="3" type="ORF">RM445_11475</name>
</gene>
<feature type="domain" description="Phosphatidate phosphatase APP1 catalytic" evidence="2">
    <location>
        <begin position="243"/>
        <end position="396"/>
    </location>
</feature>
<dbReference type="Proteomes" id="UP001183202">
    <property type="component" value="Unassembled WGS sequence"/>
</dbReference>
<protein>
    <submittedName>
        <fullName evidence="3">DUF2183 domain-containing protein</fullName>
    </submittedName>
</protein>
<dbReference type="InterPro" id="IPR052935">
    <property type="entry name" value="Mg2+_PAP"/>
</dbReference>
<dbReference type="PANTHER" id="PTHR28208:SF3">
    <property type="entry name" value="PHOSPHATIDATE PHOSPHATASE APP1"/>
    <property type="match status" value="1"/>
</dbReference>
<dbReference type="EMBL" id="JAVREJ010000006">
    <property type="protein sequence ID" value="MDT0350144.1"/>
    <property type="molecule type" value="Genomic_DNA"/>
</dbReference>
<evidence type="ECO:0000256" key="1">
    <source>
        <dbReference type="SAM" id="MobiDB-lite"/>
    </source>
</evidence>
<keyword evidence="4" id="KW-1185">Reference proteome</keyword>
<evidence type="ECO:0000313" key="3">
    <source>
        <dbReference type="EMBL" id="MDT0350144.1"/>
    </source>
</evidence>
<dbReference type="InterPro" id="IPR019236">
    <property type="entry name" value="APP1_cat"/>
</dbReference>
<accession>A0ABU2NA35</accession>
<comment type="caution">
    <text evidence="3">The sequence shown here is derived from an EMBL/GenBank/DDBJ whole genome shotgun (WGS) entry which is preliminary data.</text>
</comment>
<reference evidence="4" key="1">
    <citation type="submission" date="2023-07" db="EMBL/GenBank/DDBJ databases">
        <title>30 novel species of actinomycetes from the DSMZ collection.</title>
        <authorList>
            <person name="Nouioui I."/>
        </authorList>
    </citation>
    <scope>NUCLEOTIDE SEQUENCE [LARGE SCALE GENOMIC DNA]</scope>
    <source>
        <strain evidence="4">DSM 45834</strain>
    </source>
</reference>